<dbReference type="RefSeq" id="WP_368801370.1">
    <property type="nucleotide sequence ID" value="NZ_JAZHFV010000001.1"/>
</dbReference>
<feature type="transmembrane region" description="Helical" evidence="1">
    <location>
        <begin position="70"/>
        <end position="90"/>
    </location>
</feature>
<evidence type="ECO:0000313" key="3">
    <source>
        <dbReference type="Proteomes" id="UP001559025"/>
    </source>
</evidence>
<gene>
    <name evidence="2" type="ORF">V1479_01580</name>
</gene>
<sequence length="161" mass="17332">MASFVVMEPPGRAAEERAVIVRDGFHILAFLLPAIWLLVHRLWLETLAVVLAGFVIGLLGAWWGSGTASIASLMLALFVGLEGSALRLAALRRRGWREWGVVEAGDVRDAEIRYLADIGPGHVTRDTVSDTVPPAPVMTAQRPAPTRSGPVLGMLGYPGRN</sequence>
<feature type="transmembrane region" description="Helical" evidence="1">
    <location>
        <begin position="20"/>
        <end position="39"/>
    </location>
</feature>
<evidence type="ECO:0000313" key="2">
    <source>
        <dbReference type="EMBL" id="MEX4005973.1"/>
    </source>
</evidence>
<comment type="caution">
    <text evidence="2">The sequence shown here is derived from an EMBL/GenBank/DDBJ whole genome shotgun (WGS) entry which is preliminary data.</text>
</comment>
<keyword evidence="3" id="KW-1185">Reference proteome</keyword>
<accession>A0ABV3WMU7</accession>
<proteinExistence type="predicted"/>
<keyword evidence="1" id="KW-0812">Transmembrane</keyword>
<feature type="transmembrane region" description="Helical" evidence="1">
    <location>
        <begin position="46"/>
        <end position="64"/>
    </location>
</feature>
<dbReference type="Proteomes" id="UP001559025">
    <property type="component" value="Unassembled WGS sequence"/>
</dbReference>
<reference evidence="2 3" key="1">
    <citation type="submission" date="2024-01" db="EMBL/GenBank/DDBJ databases">
        <title>New evidence supports the origin of RcGTA from prophage.</title>
        <authorList>
            <person name="Xu Y."/>
            <person name="Liu B."/>
            <person name="Chen F."/>
        </authorList>
    </citation>
    <scope>NUCLEOTIDE SEQUENCE [LARGE SCALE GENOMIC DNA]</scope>
    <source>
        <strain evidence="2 3">CBW1107-2</strain>
    </source>
</reference>
<organism evidence="2 3">
    <name type="scientific">Neoaquamicrobium sediminum</name>
    <dbReference type="NCBI Taxonomy" id="1849104"/>
    <lineage>
        <taxon>Bacteria</taxon>
        <taxon>Pseudomonadati</taxon>
        <taxon>Pseudomonadota</taxon>
        <taxon>Alphaproteobacteria</taxon>
        <taxon>Hyphomicrobiales</taxon>
        <taxon>Phyllobacteriaceae</taxon>
        <taxon>Neoaquamicrobium</taxon>
    </lineage>
</organism>
<keyword evidence="1" id="KW-1133">Transmembrane helix</keyword>
<dbReference type="InterPro" id="IPR024399">
    <property type="entry name" value="DUF2628"/>
</dbReference>
<keyword evidence="1" id="KW-0472">Membrane</keyword>
<dbReference type="Pfam" id="PF10947">
    <property type="entry name" value="DUF2628"/>
    <property type="match status" value="1"/>
</dbReference>
<evidence type="ECO:0000256" key="1">
    <source>
        <dbReference type="SAM" id="Phobius"/>
    </source>
</evidence>
<protein>
    <submittedName>
        <fullName evidence="2">DUF2628 domain-containing protein</fullName>
    </submittedName>
</protein>
<dbReference type="EMBL" id="JAZHFV010000001">
    <property type="protein sequence ID" value="MEX4005973.1"/>
    <property type="molecule type" value="Genomic_DNA"/>
</dbReference>
<name>A0ABV3WMU7_9HYPH</name>